<dbReference type="Pfam" id="PF17917">
    <property type="entry name" value="RT_RNaseH"/>
    <property type="match status" value="1"/>
</dbReference>
<evidence type="ECO:0000313" key="15">
    <source>
        <dbReference type="Proteomes" id="UP000251314"/>
    </source>
</evidence>
<dbReference type="EMBL" id="MJFZ01000163">
    <property type="protein sequence ID" value="RAW35620.1"/>
    <property type="molecule type" value="Genomic_DNA"/>
</dbReference>
<evidence type="ECO:0000256" key="5">
    <source>
        <dbReference type="ARBA" id="ARBA00022801"/>
    </source>
</evidence>
<keyword evidence="5" id="KW-0378">Hydrolase</keyword>
<dbReference type="PANTHER" id="PTHR37984:SF5">
    <property type="entry name" value="PROTEIN NYNRIN-LIKE"/>
    <property type="match status" value="1"/>
</dbReference>
<feature type="compositionally biased region" description="Acidic residues" evidence="7">
    <location>
        <begin position="128"/>
        <end position="143"/>
    </location>
</feature>
<dbReference type="GO" id="GO:0004519">
    <property type="term" value="F:endonuclease activity"/>
    <property type="evidence" value="ECO:0007669"/>
    <property type="project" value="UniProtKB-KW"/>
</dbReference>
<dbReference type="GO" id="GO:0003964">
    <property type="term" value="F:RNA-directed DNA polymerase activity"/>
    <property type="evidence" value="ECO:0007669"/>
    <property type="project" value="UniProtKB-KW"/>
</dbReference>
<keyword evidence="4" id="KW-0255">Endonuclease</keyword>
<evidence type="ECO:0000256" key="4">
    <source>
        <dbReference type="ARBA" id="ARBA00022759"/>
    </source>
</evidence>
<evidence type="ECO:0000313" key="10">
    <source>
        <dbReference type="EMBL" id="KAG2838376.1"/>
    </source>
</evidence>
<feature type="region of interest" description="Disordered" evidence="7">
    <location>
        <begin position="128"/>
        <end position="164"/>
    </location>
</feature>
<feature type="compositionally biased region" description="Basic and acidic residues" evidence="7">
    <location>
        <begin position="144"/>
        <end position="164"/>
    </location>
</feature>
<dbReference type="Proteomes" id="UP000251314">
    <property type="component" value="Unassembled WGS sequence"/>
</dbReference>
<dbReference type="CDD" id="cd09274">
    <property type="entry name" value="RNase_HI_RT_Ty3"/>
    <property type="match status" value="1"/>
</dbReference>
<dbReference type="STRING" id="29920.A0A329SG16"/>
<dbReference type="SUPFAM" id="SSF56672">
    <property type="entry name" value="DNA/RNA polymerases"/>
    <property type="match status" value="1"/>
</dbReference>
<dbReference type="EMBL" id="RCMI01001070">
    <property type="protein sequence ID" value="KAG2891363.1"/>
    <property type="molecule type" value="Genomic_DNA"/>
</dbReference>
<dbReference type="EMBL" id="RCML01001047">
    <property type="protein sequence ID" value="KAG2966072.1"/>
    <property type="molecule type" value="Genomic_DNA"/>
</dbReference>
<evidence type="ECO:0000256" key="1">
    <source>
        <dbReference type="ARBA" id="ARBA00022679"/>
    </source>
</evidence>
<dbReference type="Proteomes" id="UP000735874">
    <property type="component" value="Unassembled WGS sequence"/>
</dbReference>
<dbReference type="InterPro" id="IPR041588">
    <property type="entry name" value="Integrase_H2C2"/>
</dbReference>
<evidence type="ECO:0000256" key="3">
    <source>
        <dbReference type="ARBA" id="ARBA00022722"/>
    </source>
</evidence>
<dbReference type="Proteomes" id="UP000774804">
    <property type="component" value="Unassembled WGS sequence"/>
</dbReference>
<reference evidence="10" key="2">
    <citation type="submission" date="2018-10" db="EMBL/GenBank/DDBJ databases">
        <title>Effector identification in a new, highly contiguous assembly of the strawberry crown rot pathogen Phytophthora cactorum.</title>
        <authorList>
            <person name="Armitage A.D."/>
            <person name="Nellist C.F."/>
            <person name="Bates H."/>
            <person name="Vickerstaff R.J."/>
            <person name="Harrison R.J."/>
        </authorList>
    </citation>
    <scope>NUCLEOTIDE SEQUENCE</scope>
    <source>
        <strain evidence="10">15-7</strain>
        <strain evidence="11">4032</strain>
        <strain evidence="12">P415</strain>
        <strain evidence="13">P421</strain>
    </source>
</reference>
<dbReference type="Proteomes" id="UP000760860">
    <property type="component" value="Unassembled WGS sequence"/>
</dbReference>
<sequence>MQEVNGCDRLVAYASKLLTGTQKNWINKQDGISEIEGWGIVWATRKFRCYKREFDLYMDHKALASVFNPGIRTTNAKLARWAMELSRLQFKVHHKPGMAMGHVDGLSRLPIDRVDALTMANLLDPAENSEDVVEATVGEQEETDHDREFGVPEDGRDGQDEEGGRSCCACLRGRYVWSRRGAVLGRAAGSGVDPSADCVLGGRCVASGPASASSSGEGGSQALRGKRFADAVGASTGEGWSGTVPTVPVVPLAYIPTVLHYCHSDLLSHLGLTKTLEKVRRHAYWPGWRKDVTENLREYNKCGSGKGARPWIAGLVALALTNACKP</sequence>
<dbReference type="VEuPathDB" id="FungiDB:PC110_g8087"/>
<dbReference type="Gene3D" id="1.10.340.70">
    <property type="match status" value="1"/>
</dbReference>
<gene>
    <name evidence="14" type="ORF">PC110_g8087</name>
    <name evidence="10" type="ORF">PC113_g19673</name>
    <name evidence="11" type="ORF">PC115_g19228</name>
    <name evidence="12" type="ORF">PC118_g19377</name>
    <name evidence="13" type="ORF">PC129_g11428</name>
</gene>
<keyword evidence="2" id="KW-0548">Nucleotidyltransferase</keyword>
<name>A0A329SG16_9STRA</name>
<evidence type="ECO:0000259" key="8">
    <source>
        <dbReference type="Pfam" id="PF17917"/>
    </source>
</evidence>
<evidence type="ECO:0008006" key="16">
    <source>
        <dbReference type="Google" id="ProtNLM"/>
    </source>
</evidence>
<evidence type="ECO:0000256" key="6">
    <source>
        <dbReference type="ARBA" id="ARBA00022918"/>
    </source>
</evidence>
<dbReference type="Pfam" id="PF17921">
    <property type="entry name" value="Integrase_H2C2"/>
    <property type="match status" value="1"/>
</dbReference>
<comment type="caution">
    <text evidence="14">The sequence shown here is derived from an EMBL/GenBank/DDBJ whole genome shotgun (WGS) entry which is preliminary data.</text>
</comment>
<evidence type="ECO:0000313" key="12">
    <source>
        <dbReference type="EMBL" id="KAG2966072.1"/>
    </source>
</evidence>
<evidence type="ECO:0000313" key="14">
    <source>
        <dbReference type="EMBL" id="RAW35620.1"/>
    </source>
</evidence>
<dbReference type="InterPro" id="IPR041373">
    <property type="entry name" value="RT_RNaseH"/>
</dbReference>
<evidence type="ECO:0000256" key="7">
    <source>
        <dbReference type="SAM" id="MobiDB-lite"/>
    </source>
</evidence>
<organism evidence="14 15">
    <name type="scientific">Phytophthora cactorum</name>
    <dbReference type="NCBI Taxonomy" id="29920"/>
    <lineage>
        <taxon>Eukaryota</taxon>
        <taxon>Sar</taxon>
        <taxon>Stramenopiles</taxon>
        <taxon>Oomycota</taxon>
        <taxon>Peronosporomycetes</taxon>
        <taxon>Peronosporales</taxon>
        <taxon>Peronosporaceae</taxon>
        <taxon>Phytophthora</taxon>
    </lineage>
</organism>
<keyword evidence="3" id="KW-0540">Nuclease</keyword>
<accession>A0A329SG16</accession>
<evidence type="ECO:0000313" key="11">
    <source>
        <dbReference type="EMBL" id="KAG2891363.1"/>
    </source>
</evidence>
<dbReference type="AlphaFoldDB" id="A0A329SG16"/>
<keyword evidence="15" id="KW-1185">Reference proteome</keyword>
<keyword evidence="6" id="KW-0695">RNA-directed DNA polymerase</keyword>
<keyword evidence="1" id="KW-0808">Transferase</keyword>
<evidence type="ECO:0000256" key="2">
    <source>
        <dbReference type="ARBA" id="ARBA00022695"/>
    </source>
</evidence>
<feature type="domain" description="Reverse transcriptase RNase H-like" evidence="8">
    <location>
        <begin position="2"/>
        <end position="87"/>
    </location>
</feature>
<dbReference type="InterPro" id="IPR043502">
    <property type="entry name" value="DNA/RNA_pol_sf"/>
</dbReference>
<feature type="domain" description="Integrase zinc-binding" evidence="9">
    <location>
        <begin position="250"/>
        <end position="302"/>
    </location>
</feature>
<reference evidence="14 15" key="1">
    <citation type="submission" date="2018-01" db="EMBL/GenBank/DDBJ databases">
        <title>Draft genome of the strawberry crown rot pathogen Phytophthora cactorum.</title>
        <authorList>
            <person name="Armitage A.D."/>
            <person name="Lysoe E."/>
            <person name="Nellist C.F."/>
            <person name="Harrison R.J."/>
            <person name="Brurberg M.B."/>
        </authorList>
    </citation>
    <scope>NUCLEOTIDE SEQUENCE [LARGE SCALE GENOMIC DNA]</scope>
    <source>
        <strain evidence="14 15">10300</strain>
    </source>
</reference>
<dbReference type="EMBL" id="RCMV01000403">
    <property type="protein sequence ID" value="KAG3217742.1"/>
    <property type="molecule type" value="Genomic_DNA"/>
</dbReference>
<dbReference type="InterPro" id="IPR050951">
    <property type="entry name" value="Retrovirus_Pol_polyprotein"/>
</dbReference>
<evidence type="ECO:0000259" key="9">
    <source>
        <dbReference type="Pfam" id="PF17921"/>
    </source>
</evidence>
<protein>
    <recommendedName>
        <fullName evidence="16">Reverse transcriptase RNase H-like domain-containing protein</fullName>
    </recommendedName>
</protein>
<evidence type="ECO:0000313" key="13">
    <source>
        <dbReference type="EMBL" id="KAG3217742.1"/>
    </source>
</evidence>
<dbReference type="OrthoDB" id="124182at2759"/>
<dbReference type="EMBL" id="RCMG01001035">
    <property type="protein sequence ID" value="KAG2838376.1"/>
    <property type="molecule type" value="Genomic_DNA"/>
</dbReference>
<dbReference type="PANTHER" id="PTHR37984">
    <property type="entry name" value="PROTEIN CBG26694"/>
    <property type="match status" value="1"/>
</dbReference>
<dbReference type="Proteomes" id="UP000697107">
    <property type="component" value="Unassembled WGS sequence"/>
</dbReference>
<proteinExistence type="predicted"/>
<dbReference type="GO" id="GO:0016787">
    <property type="term" value="F:hydrolase activity"/>
    <property type="evidence" value="ECO:0007669"/>
    <property type="project" value="UniProtKB-KW"/>
</dbReference>